<organism evidence="5 6">
    <name type="scientific">Strongyloides venezuelensis</name>
    <name type="common">Threadworm</name>
    <dbReference type="NCBI Taxonomy" id="75913"/>
    <lineage>
        <taxon>Eukaryota</taxon>
        <taxon>Metazoa</taxon>
        <taxon>Ecdysozoa</taxon>
        <taxon>Nematoda</taxon>
        <taxon>Chromadorea</taxon>
        <taxon>Rhabditida</taxon>
        <taxon>Tylenchina</taxon>
        <taxon>Panagrolaimomorpha</taxon>
        <taxon>Strongyloidoidea</taxon>
        <taxon>Strongyloididae</taxon>
        <taxon>Strongyloides</taxon>
    </lineage>
</organism>
<dbReference type="Gene3D" id="1.10.10.10">
    <property type="entry name" value="Winged helix-like DNA-binding domain superfamily/Winged helix DNA-binding domain"/>
    <property type="match status" value="1"/>
</dbReference>
<dbReference type="InterPro" id="IPR045180">
    <property type="entry name" value="La_dom_prot"/>
</dbReference>
<dbReference type="GO" id="GO:0003723">
    <property type="term" value="F:RNA binding"/>
    <property type="evidence" value="ECO:0007669"/>
    <property type="project" value="UniProtKB-UniRule"/>
</dbReference>
<dbReference type="InterPro" id="IPR036390">
    <property type="entry name" value="WH_DNA-bd_sf"/>
</dbReference>
<dbReference type="WBParaSite" id="SVE_0179600.1">
    <property type="protein sequence ID" value="SVE_0179600.1"/>
    <property type="gene ID" value="SVE_0179600"/>
</dbReference>
<feature type="region of interest" description="Disordered" evidence="3">
    <location>
        <begin position="1"/>
        <end position="94"/>
    </location>
</feature>
<feature type="region of interest" description="Disordered" evidence="3">
    <location>
        <begin position="318"/>
        <end position="369"/>
    </location>
</feature>
<dbReference type="PROSITE" id="PS50961">
    <property type="entry name" value="HTH_LA"/>
    <property type="match status" value="1"/>
</dbReference>
<keyword evidence="5" id="KW-1185">Reference proteome</keyword>
<proteinExistence type="predicted"/>
<dbReference type="Proteomes" id="UP000035680">
    <property type="component" value="Unassembled WGS sequence"/>
</dbReference>
<feature type="compositionally biased region" description="Basic and acidic residues" evidence="3">
    <location>
        <begin position="84"/>
        <end position="94"/>
    </location>
</feature>
<feature type="region of interest" description="Disordered" evidence="3">
    <location>
        <begin position="150"/>
        <end position="305"/>
    </location>
</feature>
<dbReference type="SUPFAM" id="SSF46785">
    <property type="entry name" value="Winged helix' DNA-binding domain"/>
    <property type="match status" value="1"/>
</dbReference>
<dbReference type="SMART" id="SM00715">
    <property type="entry name" value="LA"/>
    <property type="match status" value="1"/>
</dbReference>
<feature type="compositionally biased region" description="Polar residues" evidence="3">
    <location>
        <begin position="158"/>
        <end position="173"/>
    </location>
</feature>
<sequence length="592" mass="66672">MSSGIPLNIPSKNSDTPEKSDTEKGKMSFVNVLLSGDDTSSKGTIVYSSSTSKNEKPPTDTDSSTTPQEKGPKDRFNNKKRNIRRNDGRNRSDHKIFNVDDKVIQSMDGCSDEVFVDCDGGIVSPVLISNENPSFNRKKIYKRNSNMENEVKRHGTSESDCGFNSSTGVSGSVKNVDKKVGETTGTERKNIKHSQEEQKTPQHQERRDFDENQNEQLPPNESNDTHSSSTNIRNSEISSNFSNDTGDNNQPNNDRYRKKVYSKSIKKHHTLYNDGNKRDDNHKNSRSSKGSTYSLRNKNINSPGSAVFRDYLNFKETSIEDQGNGGNRYSGKRNKSYKGPKSREFSHNESDTHNVGKQANPYKERGPLPSWDEADAYAGNGTEDGEDYMGVLEKGFKNLVPYYTVPLFDEAKATEDPSITYVSGESHVLSEKPLLPYRRVTISKSIDTYKKSQSLTPITIPSINHFTFFPLSPPDHGIPHYGCPMSVEQIKNCILRQIEYYLSEENLVKDAFTLSKISEDGFISLPLLAGFPKVKKLTADYNLVVEAMKSSTILELSMDCQSIRPRNYKNYWFIKDKAIIRPGKMENVIVKV</sequence>
<dbReference type="STRING" id="75913.A0A0K0EZ37"/>
<evidence type="ECO:0000259" key="4">
    <source>
        <dbReference type="PROSITE" id="PS50961"/>
    </source>
</evidence>
<dbReference type="InterPro" id="IPR036388">
    <property type="entry name" value="WH-like_DNA-bd_sf"/>
</dbReference>
<dbReference type="CDD" id="cd07323">
    <property type="entry name" value="LAM"/>
    <property type="match status" value="1"/>
</dbReference>
<dbReference type="Pfam" id="PF05383">
    <property type="entry name" value="La"/>
    <property type="match status" value="1"/>
</dbReference>
<dbReference type="InterPro" id="IPR006630">
    <property type="entry name" value="La_HTH"/>
</dbReference>
<protein>
    <submittedName>
        <fullName evidence="6">La-related protein 1 (inferred by orthology to a D. melanogaster protein)</fullName>
    </submittedName>
</protein>
<feature type="compositionally biased region" description="Polar residues" evidence="3">
    <location>
        <begin position="37"/>
        <end position="52"/>
    </location>
</feature>
<evidence type="ECO:0000256" key="3">
    <source>
        <dbReference type="SAM" id="MobiDB-lite"/>
    </source>
</evidence>
<feature type="compositionally biased region" description="Polar residues" evidence="3">
    <location>
        <begin position="287"/>
        <end position="304"/>
    </location>
</feature>
<feature type="compositionally biased region" description="Polar residues" evidence="3">
    <location>
        <begin position="214"/>
        <end position="253"/>
    </location>
</feature>
<feature type="compositionally biased region" description="Basic and acidic residues" evidence="3">
    <location>
        <begin position="15"/>
        <end position="26"/>
    </location>
</feature>
<feature type="compositionally biased region" description="Basic residues" evidence="3">
    <location>
        <begin position="330"/>
        <end position="340"/>
    </location>
</feature>
<feature type="compositionally biased region" description="Basic and acidic residues" evidence="3">
    <location>
        <begin position="175"/>
        <end position="210"/>
    </location>
</feature>
<dbReference type="AlphaFoldDB" id="A0A0K0EZ37"/>
<feature type="domain" description="HTH La-type RNA-binding" evidence="4">
    <location>
        <begin position="484"/>
        <end position="575"/>
    </location>
</feature>
<feature type="compositionally biased region" description="Polar residues" evidence="3">
    <location>
        <begin position="1"/>
        <end position="14"/>
    </location>
</feature>
<reference evidence="6" key="2">
    <citation type="submission" date="2015-08" db="UniProtKB">
        <authorList>
            <consortium name="WormBaseParasite"/>
        </authorList>
    </citation>
    <scope>IDENTIFICATION</scope>
</reference>
<evidence type="ECO:0000256" key="1">
    <source>
        <dbReference type="ARBA" id="ARBA00022884"/>
    </source>
</evidence>
<keyword evidence="1 2" id="KW-0694">RNA-binding</keyword>
<feature type="compositionally biased region" description="Basic and acidic residues" evidence="3">
    <location>
        <begin position="341"/>
        <end position="354"/>
    </location>
</feature>
<evidence type="ECO:0000256" key="2">
    <source>
        <dbReference type="PROSITE-ProRule" id="PRU00332"/>
    </source>
</evidence>
<name>A0A0K0EZ37_STRVS</name>
<reference evidence="5" key="1">
    <citation type="submission" date="2014-07" db="EMBL/GenBank/DDBJ databases">
        <authorList>
            <person name="Martin A.A"/>
            <person name="De Silva N."/>
        </authorList>
    </citation>
    <scope>NUCLEOTIDE SEQUENCE</scope>
</reference>
<accession>A0A0K0EZ37</accession>
<evidence type="ECO:0000313" key="6">
    <source>
        <dbReference type="WBParaSite" id="SVE_0179600.1"/>
    </source>
</evidence>
<dbReference type="PANTHER" id="PTHR22792">
    <property type="entry name" value="LUPUS LA PROTEIN-RELATED"/>
    <property type="match status" value="1"/>
</dbReference>
<feature type="compositionally biased region" description="Basic residues" evidence="3">
    <location>
        <begin position="256"/>
        <end position="270"/>
    </location>
</feature>
<evidence type="ECO:0000313" key="5">
    <source>
        <dbReference type="Proteomes" id="UP000035680"/>
    </source>
</evidence>